<keyword evidence="3 10" id="KW-1134">Transmembrane beta strand</keyword>
<dbReference type="Pfam" id="PF07715">
    <property type="entry name" value="Plug"/>
    <property type="match status" value="1"/>
</dbReference>
<dbReference type="Proteomes" id="UP001218579">
    <property type="component" value="Unassembled WGS sequence"/>
</dbReference>
<dbReference type="InterPro" id="IPR012910">
    <property type="entry name" value="Plug_dom"/>
</dbReference>
<evidence type="ECO:0000313" key="14">
    <source>
        <dbReference type="EMBL" id="MDC7675641.1"/>
    </source>
</evidence>
<keyword evidence="15" id="KW-1185">Reference proteome</keyword>
<name>A0ABT5HHP0_9CAUL</name>
<evidence type="ECO:0000256" key="1">
    <source>
        <dbReference type="ARBA" id="ARBA00004571"/>
    </source>
</evidence>
<dbReference type="RefSeq" id="WP_272743967.1">
    <property type="nucleotide sequence ID" value="NZ_JAQQKV010000001.1"/>
</dbReference>
<dbReference type="SMART" id="SM00965">
    <property type="entry name" value="STN"/>
    <property type="match status" value="1"/>
</dbReference>
<dbReference type="InterPro" id="IPR011662">
    <property type="entry name" value="Secretin/TonB_short_N"/>
</dbReference>
<keyword evidence="6" id="KW-0408">Iron</keyword>
<dbReference type="Gene3D" id="3.55.50.30">
    <property type="match status" value="1"/>
</dbReference>
<evidence type="ECO:0000256" key="7">
    <source>
        <dbReference type="ARBA" id="ARBA00023077"/>
    </source>
</evidence>
<keyword evidence="9 10" id="KW-0998">Cell outer membrane</keyword>
<protein>
    <submittedName>
        <fullName evidence="14">TonB-dependent receptor</fullName>
    </submittedName>
</protein>
<comment type="similarity">
    <text evidence="10 11">Belongs to the TonB-dependent receptor family.</text>
</comment>
<dbReference type="PROSITE" id="PS52016">
    <property type="entry name" value="TONB_DEPENDENT_REC_3"/>
    <property type="match status" value="1"/>
</dbReference>
<dbReference type="Gene3D" id="2.40.170.20">
    <property type="entry name" value="TonB-dependent receptor, beta-barrel domain"/>
    <property type="match status" value="1"/>
</dbReference>
<keyword evidence="4" id="KW-0410">Iron transport</keyword>
<dbReference type="InterPro" id="IPR000531">
    <property type="entry name" value="Beta-barrel_TonB"/>
</dbReference>
<proteinExistence type="inferred from homology"/>
<comment type="caution">
    <text evidence="14">The sequence shown here is derived from an EMBL/GenBank/DDBJ whole genome shotgun (WGS) entry which is preliminary data.</text>
</comment>
<organism evidence="14 15">
    <name type="scientific">Asticcacaulis machinosus</name>
    <dbReference type="NCBI Taxonomy" id="2984211"/>
    <lineage>
        <taxon>Bacteria</taxon>
        <taxon>Pseudomonadati</taxon>
        <taxon>Pseudomonadota</taxon>
        <taxon>Alphaproteobacteria</taxon>
        <taxon>Caulobacterales</taxon>
        <taxon>Caulobacteraceae</taxon>
        <taxon>Asticcacaulis</taxon>
    </lineage>
</organism>
<dbReference type="PANTHER" id="PTHR47234:SF2">
    <property type="entry name" value="TONB-DEPENDENT RECEPTOR"/>
    <property type="match status" value="1"/>
</dbReference>
<gene>
    <name evidence="14" type="ORF">PQU98_05855</name>
</gene>
<evidence type="ECO:0000256" key="3">
    <source>
        <dbReference type="ARBA" id="ARBA00022452"/>
    </source>
</evidence>
<evidence type="ECO:0000313" key="15">
    <source>
        <dbReference type="Proteomes" id="UP001218579"/>
    </source>
</evidence>
<evidence type="ECO:0000256" key="12">
    <source>
        <dbReference type="SAM" id="MobiDB-lite"/>
    </source>
</evidence>
<evidence type="ECO:0000256" key="5">
    <source>
        <dbReference type="ARBA" id="ARBA00022692"/>
    </source>
</evidence>
<evidence type="ECO:0000256" key="9">
    <source>
        <dbReference type="ARBA" id="ARBA00023237"/>
    </source>
</evidence>
<dbReference type="InterPro" id="IPR037066">
    <property type="entry name" value="Plug_dom_sf"/>
</dbReference>
<evidence type="ECO:0000256" key="6">
    <source>
        <dbReference type="ARBA" id="ARBA00023004"/>
    </source>
</evidence>
<keyword evidence="14" id="KW-0675">Receptor</keyword>
<feature type="domain" description="Secretin/TonB short N-terminal" evidence="13">
    <location>
        <begin position="51"/>
        <end position="102"/>
    </location>
</feature>
<evidence type="ECO:0000256" key="4">
    <source>
        <dbReference type="ARBA" id="ARBA00022496"/>
    </source>
</evidence>
<dbReference type="PANTHER" id="PTHR47234">
    <property type="match status" value="1"/>
</dbReference>
<evidence type="ECO:0000256" key="2">
    <source>
        <dbReference type="ARBA" id="ARBA00022448"/>
    </source>
</evidence>
<dbReference type="SUPFAM" id="SSF56935">
    <property type="entry name" value="Porins"/>
    <property type="match status" value="1"/>
</dbReference>
<dbReference type="InterPro" id="IPR039426">
    <property type="entry name" value="TonB-dep_rcpt-like"/>
</dbReference>
<keyword evidence="8 10" id="KW-0472">Membrane</keyword>
<accession>A0ABT5HHP0</accession>
<sequence length="1111" mass="117439">MRHSRKSLLLVGATAIGLVFGTGAYAGAKTFNVPAEEAVKTIPEFARQAGVQIIAPAGRLKGIQTRAVSGNLEPRAALNQLIANTGLEVASDNGKVISLRARDAASVTTAATPALAQSAGDAAEPEPETEPQTVVVTGSRLANRGFKAPTPVTVVDAEEVKLTGTQNVETLLNSTPQFIGSQNNGPTANTVPGGTATLNMRGFGAQRNLVLVNGRRFAISGTDQVTDINTIPAALIKRTEVVTGGSSAVYGSDAITGVVNFIMRDDFDGAEISVQRRWDQPTSTPTHTVDLTLGGNFADDKGNAVVSLNYLDRGSITRGERGDFAYLSLSDGCVTSASWSETQPGTPLSVPSGQTCLSAGGRPGLIAGGSGDIPNGRFFGIPTYGSAQSNAGLDAALLAAGLQSAGARGFTFGDTGTQARPALTPQDDFNLGPANYLIIPQRRWMINSFIDYEFNEKVTGYVEAHFSNNVVNMQLAPTNINGNFLININNPYLSTQMQEVARQLDLRETGTTNITQGTATFSTTPGDGLAVLGIGRRLAEVGNRFNSSERNVFRTAFGLRGNLGSVSEGFLRNLSYDTYYSYARTQNTDSQKGSVSRSRFAQSLLSVGGAAPVLNVFGPNISEAGAAAIAINSTNVQVAEQQVLAANIAGEAFDLPAGPVDFNAGFEWRYNYAKYTPDTFLSSGDVSGFNAAKPTAGSTIVREIFGEVRAPILADAPFAKRLNINGAFRYSDYNLEGVGGVWTYSVGAEWQPIDDVAVRSQFQHAIRAPNVGELYGGQSLNFASATDPCSSRAPVAQQTQAVRDVCVATGVPVSAVFGTGVQPNTIIGNTIGGNPMVGEEESDTYTFGLIFTPRAVPGLAVSVDWFSIELEGAIAPLGGGLQNTLDLCYRIIGSASSEFCQGITRNPVTGEITGPNYVATTNANTGGLKTSGIDLNGRYGFGIDWGLFDGGSRIELSANWTYTEEFTGTPLQARPNLTNECVGAYGPTCGQPIPEWKGVSRVTWRNGPLTLSLRDRYIGEVTRDNYLLPLRSGGTPPALNTITNPVLDGQHYLDMSFAYKLPQNVEVYGGINNLSDEAPPVVGSAQANANTWTATYDVEGRVYYLGMNLRF</sequence>
<evidence type="ECO:0000256" key="10">
    <source>
        <dbReference type="PROSITE-ProRule" id="PRU01360"/>
    </source>
</evidence>
<reference evidence="14 15" key="1">
    <citation type="submission" date="2023-01" db="EMBL/GenBank/DDBJ databases">
        <title>Novel species of the genus Asticcacaulis isolated from rivers.</title>
        <authorList>
            <person name="Lu H."/>
        </authorList>
    </citation>
    <scope>NUCLEOTIDE SEQUENCE [LARGE SCALE GENOMIC DNA]</scope>
    <source>
        <strain evidence="14 15">LKC15W</strain>
    </source>
</reference>
<dbReference type="InterPro" id="IPR036942">
    <property type="entry name" value="Beta-barrel_TonB_sf"/>
</dbReference>
<evidence type="ECO:0000259" key="13">
    <source>
        <dbReference type="SMART" id="SM00965"/>
    </source>
</evidence>
<evidence type="ECO:0000256" key="11">
    <source>
        <dbReference type="RuleBase" id="RU003357"/>
    </source>
</evidence>
<feature type="region of interest" description="Disordered" evidence="12">
    <location>
        <begin position="112"/>
        <end position="131"/>
    </location>
</feature>
<comment type="subcellular location">
    <subcellularLocation>
        <location evidence="1 10">Cell outer membrane</location>
        <topology evidence="1 10">Multi-pass membrane protein</topology>
    </subcellularLocation>
</comment>
<keyword evidence="4" id="KW-0406">Ion transport</keyword>
<dbReference type="EMBL" id="JAQQKV010000001">
    <property type="protein sequence ID" value="MDC7675641.1"/>
    <property type="molecule type" value="Genomic_DNA"/>
</dbReference>
<dbReference type="Pfam" id="PF07660">
    <property type="entry name" value="STN"/>
    <property type="match status" value="1"/>
</dbReference>
<dbReference type="Pfam" id="PF00593">
    <property type="entry name" value="TonB_dep_Rec_b-barrel"/>
    <property type="match status" value="1"/>
</dbReference>
<evidence type="ECO:0000256" key="8">
    <source>
        <dbReference type="ARBA" id="ARBA00023136"/>
    </source>
</evidence>
<keyword evidence="7 11" id="KW-0798">TonB box</keyword>
<dbReference type="Gene3D" id="2.170.130.10">
    <property type="entry name" value="TonB-dependent receptor, plug domain"/>
    <property type="match status" value="1"/>
</dbReference>
<keyword evidence="5 10" id="KW-0812">Transmembrane</keyword>
<keyword evidence="2 10" id="KW-0813">Transport</keyword>